<feature type="compositionally biased region" description="Basic and acidic residues" evidence="6">
    <location>
        <begin position="254"/>
        <end position="264"/>
    </location>
</feature>
<accession>A0ABQ9YAM4</accession>
<evidence type="ECO:0000313" key="8">
    <source>
        <dbReference type="EMBL" id="KAK2960764.1"/>
    </source>
</evidence>
<reference evidence="8 9" key="1">
    <citation type="journal article" date="2022" name="bioRxiv">
        <title>Genomics of Preaxostyla Flagellates Illuminates Evolutionary Transitions and the Path Towards Mitochondrial Loss.</title>
        <authorList>
            <person name="Novak L.V.F."/>
            <person name="Treitli S.C."/>
            <person name="Pyrih J."/>
            <person name="Halakuc P."/>
            <person name="Pipaliya S.V."/>
            <person name="Vacek V."/>
            <person name="Brzon O."/>
            <person name="Soukal P."/>
            <person name="Eme L."/>
            <person name="Dacks J.B."/>
            <person name="Karnkowska A."/>
            <person name="Elias M."/>
            <person name="Hampl V."/>
        </authorList>
    </citation>
    <scope>NUCLEOTIDE SEQUENCE [LARGE SCALE GENOMIC DNA]</scope>
    <source>
        <strain evidence="8">NAU3</strain>
        <tissue evidence="8">Gut</tissue>
    </source>
</reference>
<organism evidence="8 9">
    <name type="scientific">Blattamonas nauphoetae</name>
    <dbReference type="NCBI Taxonomy" id="2049346"/>
    <lineage>
        <taxon>Eukaryota</taxon>
        <taxon>Metamonada</taxon>
        <taxon>Preaxostyla</taxon>
        <taxon>Oxymonadida</taxon>
        <taxon>Blattamonas</taxon>
    </lineage>
</organism>
<evidence type="ECO:0000256" key="4">
    <source>
        <dbReference type="ARBA" id="ARBA00023235"/>
    </source>
</evidence>
<keyword evidence="9" id="KW-1185">Reference proteome</keyword>
<dbReference type="Proteomes" id="UP001281761">
    <property type="component" value="Unassembled WGS sequence"/>
</dbReference>
<protein>
    <recommendedName>
        <fullName evidence="2 5">peptidylprolyl isomerase</fullName>
        <ecNumber evidence="2 5">5.2.1.8</ecNumber>
    </recommendedName>
</protein>
<evidence type="ECO:0000256" key="1">
    <source>
        <dbReference type="ARBA" id="ARBA00000971"/>
    </source>
</evidence>
<sequence length="376" mass="41798">MSDLFGFTLSPGSISHLNISENYSFFLTSACYTTLPSGKDLTTVLFKDDATNTISTICRLTDLQPHARLNIVCVQDLKSGFGVRGSQKVTLTGFLMENRLRQEINLPSLFRTTDPFPTYEAPSEAQQVLSAQQPQTQTDLITPFPYQNEITHEIPIPNKHVRDKPIKRAESSSSPQTDTKASHKLNDTKPAEHITHKEKKANDKSHSTQKVAESEQSSEGTDTSQTFKTSDKHHKIPEPQQEKSKKSPPPAEPSQKKKAETEGTVRKVNGCKIIDKVVGKGRLAVSGRPVKILYIGRLRNASGKEFDRCRNPNKPFTFRLDEGEVIPGFDIGVEGMKVGGKREVFIPSQQGYGKRGSPPEIPPNTDLWFEIELVNA</sequence>
<evidence type="ECO:0000256" key="3">
    <source>
        <dbReference type="ARBA" id="ARBA00023110"/>
    </source>
</evidence>
<proteinExistence type="predicted"/>
<name>A0ABQ9YAM4_9EUKA</name>
<keyword evidence="4 5" id="KW-0413">Isomerase</keyword>
<dbReference type="SUPFAM" id="SSF54534">
    <property type="entry name" value="FKBP-like"/>
    <property type="match status" value="1"/>
</dbReference>
<dbReference type="Gene3D" id="3.10.50.40">
    <property type="match status" value="1"/>
</dbReference>
<evidence type="ECO:0000256" key="6">
    <source>
        <dbReference type="SAM" id="MobiDB-lite"/>
    </source>
</evidence>
<comment type="catalytic activity">
    <reaction evidence="1 5">
        <text>[protein]-peptidylproline (omega=180) = [protein]-peptidylproline (omega=0)</text>
        <dbReference type="Rhea" id="RHEA:16237"/>
        <dbReference type="Rhea" id="RHEA-COMP:10747"/>
        <dbReference type="Rhea" id="RHEA-COMP:10748"/>
        <dbReference type="ChEBI" id="CHEBI:83833"/>
        <dbReference type="ChEBI" id="CHEBI:83834"/>
        <dbReference type="EC" id="5.2.1.8"/>
    </reaction>
</comment>
<evidence type="ECO:0000313" key="9">
    <source>
        <dbReference type="Proteomes" id="UP001281761"/>
    </source>
</evidence>
<dbReference type="EMBL" id="JARBJD010000020">
    <property type="protein sequence ID" value="KAK2960764.1"/>
    <property type="molecule type" value="Genomic_DNA"/>
</dbReference>
<dbReference type="GO" id="GO:0003755">
    <property type="term" value="F:peptidyl-prolyl cis-trans isomerase activity"/>
    <property type="evidence" value="ECO:0007669"/>
    <property type="project" value="UniProtKB-EC"/>
</dbReference>
<comment type="caution">
    <text evidence="8">The sequence shown here is derived from an EMBL/GenBank/DDBJ whole genome shotgun (WGS) entry which is preliminary data.</text>
</comment>
<feature type="compositionally biased region" description="Basic and acidic residues" evidence="6">
    <location>
        <begin position="180"/>
        <end position="206"/>
    </location>
</feature>
<dbReference type="PROSITE" id="PS50059">
    <property type="entry name" value="FKBP_PPIASE"/>
    <property type="match status" value="1"/>
</dbReference>
<dbReference type="InterPro" id="IPR041232">
    <property type="entry name" value="NPL"/>
</dbReference>
<gene>
    <name evidence="8" type="ORF">BLNAU_4161</name>
</gene>
<dbReference type="PANTHER" id="PTHR43811:SF19">
    <property type="entry name" value="39 KDA FK506-BINDING NUCLEAR PROTEIN"/>
    <property type="match status" value="1"/>
</dbReference>
<dbReference type="PANTHER" id="PTHR43811">
    <property type="entry name" value="FKBP-TYPE PEPTIDYL-PROLYL CIS-TRANS ISOMERASE FKPA"/>
    <property type="match status" value="1"/>
</dbReference>
<feature type="compositionally biased region" description="Polar residues" evidence="6">
    <location>
        <begin position="208"/>
        <end position="228"/>
    </location>
</feature>
<feature type="domain" description="PPIase FKBP-type" evidence="7">
    <location>
        <begin position="287"/>
        <end position="376"/>
    </location>
</feature>
<dbReference type="InterPro" id="IPR046357">
    <property type="entry name" value="PPIase_dom_sf"/>
</dbReference>
<feature type="region of interest" description="Disordered" evidence="6">
    <location>
        <begin position="152"/>
        <end position="264"/>
    </location>
</feature>
<evidence type="ECO:0000256" key="2">
    <source>
        <dbReference type="ARBA" id="ARBA00013194"/>
    </source>
</evidence>
<keyword evidence="3 5" id="KW-0697">Rotamase</keyword>
<evidence type="ECO:0000259" key="7">
    <source>
        <dbReference type="PROSITE" id="PS50059"/>
    </source>
</evidence>
<evidence type="ECO:0000256" key="5">
    <source>
        <dbReference type="PROSITE-ProRule" id="PRU00277"/>
    </source>
</evidence>
<dbReference type="Pfam" id="PF00254">
    <property type="entry name" value="FKBP_C"/>
    <property type="match status" value="1"/>
</dbReference>
<dbReference type="EC" id="5.2.1.8" evidence="2 5"/>
<feature type="compositionally biased region" description="Basic and acidic residues" evidence="6">
    <location>
        <begin position="236"/>
        <end position="245"/>
    </location>
</feature>
<dbReference type="InterPro" id="IPR001179">
    <property type="entry name" value="PPIase_FKBP_dom"/>
</dbReference>
<dbReference type="Gene3D" id="2.60.120.340">
    <property type="entry name" value="Nucleoplasmin core domain"/>
    <property type="match status" value="1"/>
</dbReference>
<dbReference type="Pfam" id="PF17800">
    <property type="entry name" value="NPL"/>
    <property type="match status" value="1"/>
</dbReference>